<name>A0ABY6BKT1_9GAMM</name>
<gene>
    <name evidence="1" type="ORF">N4264_12290</name>
</gene>
<protein>
    <recommendedName>
        <fullName evidence="3">Blue (type 1) copper domain-containing protein</fullName>
    </recommendedName>
</protein>
<dbReference type="RefSeq" id="WP_261697324.1">
    <property type="nucleotide sequence ID" value="NZ_CP104694.1"/>
</dbReference>
<accession>A0ABY6BKT1</accession>
<evidence type="ECO:0008006" key="3">
    <source>
        <dbReference type="Google" id="ProtNLM"/>
    </source>
</evidence>
<dbReference type="SUPFAM" id="SSF49503">
    <property type="entry name" value="Cupredoxins"/>
    <property type="match status" value="1"/>
</dbReference>
<dbReference type="InterPro" id="IPR008972">
    <property type="entry name" value="Cupredoxin"/>
</dbReference>
<reference evidence="1" key="1">
    <citation type="submission" date="2022-09" db="EMBL/GenBank/DDBJ databases">
        <title>Tahibacter sp. nov., isolated from a fresh water.</title>
        <authorList>
            <person name="Baek J.H."/>
            <person name="Lee J.K."/>
            <person name="Kim J.M."/>
            <person name="Jeon C.O."/>
        </authorList>
    </citation>
    <scope>NUCLEOTIDE SEQUENCE</scope>
    <source>
        <strain evidence="1">W38</strain>
    </source>
</reference>
<dbReference type="EMBL" id="CP104694">
    <property type="protein sequence ID" value="UXI70374.1"/>
    <property type="molecule type" value="Genomic_DNA"/>
</dbReference>
<dbReference type="Gene3D" id="2.60.40.420">
    <property type="entry name" value="Cupredoxins - blue copper proteins"/>
    <property type="match status" value="1"/>
</dbReference>
<sequence length="148" mass="15510">MTSARSPHIRQIAAVAGAVLLGPALAWAGTTETLSVTVASGDFSSWSIDGTPDPPLTLVRGRTYVLDLTGVPAFHPFNINTINTTGNGNRYNSGVTNNGATGETDITFIVPNDAPDTLHYNCGNHGAMNGPITIISEEVPIFKDGFEP</sequence>
<evidence type="ECO:0000313" key="1">
    <source>
        <dbReference type="EMBL" id="UXI70374.1"/>
    </source>
</evidence>
<evidence type="ECO:0000313" key="2">
    <source>
        <dbReference type="Proteomes" id="UP001064632"/>
    </source>
</evidence>
<keyword evidence="2" id="KW-1185">Reference proteome</keyword>
<organism evidence="1 2">
    <name type="scientific">Tahibacter amnicola</name>
    <dbReference type="NCBI Taxonomy" id="2976241"/>
    <lineage>
        <taxon>Bacteria</taxon>
        <taxon>Pseudomonadati</taxon>
        <taxon>Pseudomonadota</taxon>
        <taxon>Gammaproteobacteria</taxon>
        <taxon>Lysobacterales</taxon>
        <taxon>Rhodanobacteraceae</taxon>
        <taxon>Tahibacter</taxon>
    </lineage>
</organism>
<proteinExistence type="predicted"/>
<dbReference type="Proteomes" id="UP001064632">
    <property type="component" value="Chromosome"/>
</dbReference>